<dbReference type="AlphaFoldDB" id="A0A6N3T997"/>
<reference evidence="1 3" key="1">
    <citation type="submission" date="2012-11" db="EMBL/GenBank/DDBJ databases">
        <title>Whole genome sequence of Acetobacter indonesiensis 5H-1.</title>
        <authorList>
            <person name="Azuma Y."/>
            <person name="Higashiura N."/>
            <person name="Hirakawa H."/>
            <person name="Matsushita K."/>
        </authorList>
    </citation>
    <scope>NUCLEOTIDE SEQUENCE [LARGE SCALE GENOMIC DNA]</scope>
    <source>
        <strain evidence="1 3">5H-1</strain>
    </source>
</reference>
<accession>A0A6N3T997</accession>
<comment type="caution">
    <text evidence="2">The sequence shown here is derived from an EMBL/GenBank/DDBJ whole genome shotgun (WGS) entry which is preliminary data.</text>
</comment>
<gene>
    <name evidence="1" type="ORF">Abin_081_053</name>
    <name evidence="2" type="ORF">AIN02nite_22040</name>
</gene>
<evidence type="ECO:0000313" key="1">
    <source>
        <dbReference type="EMBL" id="GAN64522.1"/>
    </source>
</evidence>
<organism evidence="2 4">
    <name type="scientific">Acetobacter indonesiensis</name>
    <dbReference type="NCBI Taxonomy" id="104101"/>
    <lineage>
        <taxon>Bacteria</taxon>
        <taxon>Pseudomonadati</taxon>
        <taxon>Pseudomonadota</taxon>
        <taxon>Alphaproteobacteria</taxon>
        <taxon>Acetobacterales</taxon>
        <taxon>Acetobacteraceae</taxon>
        <taxon>Acetobacter</taxon>
    </lineage>
</organism>
<evidence type="ECO:0000313" key="2">
    <source>
        <dbReference type="EMBL" id="GEN04179.1"/>
    </source>
</evidence>
<name>A0A6N3T997_9PROT</name>
<sequence length="105" mass="11023">MWGALLSPLLNRADLCREITDADIRIMAVTWGREIAGPVVRAAQAVEMTGEAACPAPMVVASGTVGIGMMAPVVECGPCRIGGSIVGFPLRRRDITGCSMEISFC</sequence>
<evidence type="ECO:0000313" key="3">
    <source>
        <dbReference type="Proteomes" id="UP000032673"/>
    </source>
</evidence>
<dbReference type="EMBL" id="BJXQ01000014">
    <property type="protein sequence ID" value="GEN04179.1"/>
    <property type="molecule type" value="Genomic_DNA"/>
</dbReference>
<protein>
    <submittedName>
        <fullName evidence="2">Uncharacterized protein</fullName>
    </submittedName>
</protein>
<dbReference type="Proteomes" id="UP000321104">
    <property type="component" value="Unassembled WGS sequence"/>
</dbReference>
<dbReference type="EMBL" id="BAMW01000078">
    <property type="protein sequence ID" value="GAN64522.1"/>
    <property type="molecule type" value="Genomic_DNA"/>
</dbReference>
<proteinExistence type="predicted"/>
<reference evidence="2 4" key="2">
    <citation type="submission" date="2019-07" db="EMBL/GenBank/DDBJ databases">
        <title>Whole genome shotgun sequence of Acetobacter indonesiensis NBRC 16471.</title>
        <authorList>
            <person name="Hosoyama A."/>
            <person name="Uohara A."/>
            <person name="Ohji S."/>
            <person name="Ichikawa N."/>
        </authorList>
    </citation>
    <scope>NUCLEOTIDE SEQUENCE [LARGE SCALE GENOMIC DNA]</scope>
    <source>
        <strain evidence="2 4">NBRC 16471</strain>
    </source>
</reference>
<keyword evidence="3" id="KW-1185">Reference proteome</keyword>
<evidence type="ECO:0000313" key="4">
    <source>
        <dbReference type="Proteomes" id="UP000321104"/>
    </source>
</evidence>
<dbReference type="Proteomes" id="UP000032673">
    <property type="component" value="Unassembled WGS sequence"/>
</dbReference>